<evidence type="ECO:0000256" key="1">
    <source>
        <dbReference type="SAM" id="Phobius"/>
    </source>
</evidence>
<dbReference type="EMBL" id="JAGDYL010000018">
    <property type="protein sequence ID" value="MBO1805732.1"/>
    <property type="molecule type" value="Genomic_DNA"/>
</dbReference>
<name>A0A939RX49_9MICO</name>
<dbReference type="InterPro" id="IPR005325">
    <property type="entry name" value="DUF308_memb"/>
</dbReference>
<proteinExistence type="predicted"/>
<keyword evidence="1" id="KW-0812">Transmembrane</keyword>
<keyword evidence="3" id="KW-1185">Reference proteome</keyword>
<organism evidence="2 3">
    <name type="scientific">Leucobacter ruminantium</name>
    <dbReference type="NCBI Taxonomy" id="1289170"/>
    <lineage>
        <taxon>Bacteria</taxon>
        <taxon>Bacillati</taxon>
        <taxon>Actinomycetota</taxon>
        <taxon>Actinomycetes</taxon>
        <taxon>Micrococcales</taxon>
        <taxon>Microbacteriaceae</taxon>
        <taxon>Leucobacter</taxon>
    </lineage>
</organism>
<dbReference type="RefSeq" id="WP_208046204.1">
    <property type="nucleotide sequence ID" value="NZ_JAGDYL010000018.1"/>
</dbReference>
<dbReference type="Proteomes" id="UP000664398">
    <property type="component" value="Unassembled WGS sequence"/>
</dbReference>
<sequence>MSWEIVSGGDAPTRRFPWWIPLAVGVLVLFAGCGLLLWPFFAASWLLAVLFGSALIANGLALLVRQRSNGATVAAGIVLIAGGVLAMVFSGLTADVIVTLFGTAVILIGALWLTVGVRAGGGAAVLVPAIIVILTGVVALVWPGVALAFVAVLGGLVMLLLGSSLVWTALALRRALR</sequence>
<feature type="transmembrane region" description="Helical" evidence="1">
    <location>
        <begin position="96"/>
        <end position="115"/>
    </location>
</feature>
<feature type="transmembrane region" description="Helical" evidence="1">
    <location>
        <begin position="71"/>
        <end position="90"/>
    </location>
</feature>
<protein>
    <submittedName>
        <fullName evidence="2">DUF308 domain-containing protein</fullName>
    </submittedName>
</protein>
<gene>
    <name evidence="2" type="ORF">J4H91_10450</name>
</gene>
<evidence type="ECO:0000313" key="2">
    <source>
        <dbReference type="EMBL" id="MBO1805732.1"/>
    </source>
</evidence>
<feature type="transmembrane region" description="Helical" evidence="1">
    <location>
        <begin position="122"/>
        <end position="142"/>
    </location>
</feature>
<reference evidence="2" key="1">
    <citation type="submission" date="2021-03" db="EMBL/GenBank/DDBJ databases">
        <title>Leucobacter chromiisoli sp. nov., isolated from chromium-containing soil of chemical plant.</title>
        <authorList>
            <person name="Xu Z."/>
        </authorList>
    </citation>
    <scope>NUCLEOTIDE SEQUENCE</scope>
    <source>
        <strain evidence="2">A2</strain>
    </source>
</reference>
<feature type="transmembrane region" description="Helical" evidence="1">
    <location>
        <begin position="148"/>
        <end position="172"/>
    </location>
</feature>
<dbReference type="AlphaFoldDB" id="A0A939RX49"/>
<accession>A0A939RX49</accession>
<keyword evidence="1" id="KW-0472">Membrane</keyword>
<feature type="transmembrane region" description="Helical" evidence="1">
    <location>
        <begin position="16"/>
        <end position="38"/>
    </location>
</feature>
<comment type="caution">
    <text evidence="2">The sequence shown here is derived from an EMBL/GenBank/DDBJ whole genome shotgun (WGS) entry which is preliminary data.</text>
</comment>
<dbReference type="Pfam" id="PF03729">
    <property type="entry name" value="DUF308"/>
    <property type="match status" value="2"/>
</dbReference>
<evidence type="ECO:0000313" key="3">
    <source>
        <dbReference type="Proteomes" id="UP000664398"/>
    </source>
</evidence>
<keyword evidence="1" id="KW-1133">Transmembrane helix</keyword>
<feature type="transmembrane region" description="Helical" evidence="1">
    <location>
        <begin position="44"/>
        <end position="64"/>
    </location>
</feature>